<evidence type="ECO:0000313" key="1">
    <source>
        <dbReference type="Proteomes" id="UP000887574"/>
    </source>
</evidence>
<proteinExistence type="predicted"/>
<protein>
    <submittedName>
        <fullName evidence="2">Uncharacterized protein</fullName>
    </submittedName>
</protein>
<reference evidence="2" key="1">
    <citation type="submission" date="2022-11" db="UniProtKB">
        <authorList>
            <consortium name="WormBaseParasite"/>
        </authorList>
    </citation>
    <scope>IDENTIFICATION</scope>
</reference>
<dbReference type="Proteomes" id="UP000887574">
    <property type="component" value="Unplaced"/>
</dbReference>
<evidence type="ECO:0000313" key="2">
    <source>
        <dbReference type="WBParaSite" id="jg24487"/>
    </source>
</evidence>
<keyword evidence="1" id="KW-1185">Reference proteome</keyword>
<dbReference type="AlphaFoldDB" id="A0A915DXF2"/>
<accession>A0A915DXF2</accession>
<organism evidence="1 2">
    <name type="scientific">Ditylenchus dipsaci</name>
    <dbReference type="NCBI Taxonomy" id="166011"/>
    <lineage>
        <taxon>Eukaryota</taxon>
        <taxon>Metazoa</taxon>
        <taxon>Ecdysozoa</taxon>
        <taxon>Nematoda</taxon>
        <taxon>Chromadorea</taxon>
        <taxon>Rhabditida</taxon>
        <taxon>Tylenchina</taxon>
        <taxon>Tylenchomorpha</taxon>
        <taxon>Sphaerularioidea</taxon>
        <taxon>Anguinidae</taxon>
        <taxon>Anguininae</taxon>
        <taxon>Ditylenchus</taxon>
    </lineage>
</organism>
<dbReference type="WBParaSite" id="jg24487">
    <property type="protein sequence ID" value="jg24487"/>
    <property type="gene ID" value="jg24487"/>
</dbReference>
<name>A0A915DXF2_9BILA</name>
<sequence>MAKSPDKMVKPKRSRLLISMLKHDYYPPLLMSERLTDFYTNRHIRRSWNKCTGQKPQSAYYPWRSRANKYSCIKHTEHVDGFLSNASFSLLVMYEAPLDVSFTDLFAVAGNDVAAKDVAGVAGGSVPFSMLPFCM</sequence>